<evidence type="ECO:0000256" key="3">
    <source>
        <dbReference type="ARBA" id="ARBA00022962"/>
    </source>
</evidence>
<accession>A0ABN8P612</accession>
<dbReference type="EMBL" id="CALNXK010000055">
    <property type="protein sequence ID" value="CAH3135093.1"/>
    <property type="molecule type" value="Genomic_DNA"/>
</dbReference>
<protein>
    <recommendedName>
        <fullName evidence="5">Glutamine amidotransferase type-2 domain-containing protein</fullName>
    </recommendedName>
</protein>
<dbReference type="SUPFAM" id="SSF56235">
    <property type="entry name" value="N-terminal nucleophile aminohydrolases (Ntn hydrolases)"/>
    <property type="match status" value="1"/>
</dbReference>
<dbReference type="Pfam" id="PF13537">
    <property type="entry name" value="GATase_7"/>
    <property type="match status" value="1"/>
</dbReference>
<dbReference type="InterPro" id="IPR051857">
    <property type="entry name" value="Asn_synthetase_domain"/>
</dbReference>
<dbReference type="Gene3D" id="3.40.50.620">
    <property type="entry name" value="HUPs"/>
    <property type="match status" value="1"/>
</dbReference>
<dbReference type="Gene3D" id="3.60.20.10">
    <property type="entry name" value="Glutamine Phosphoribosylpyrophosphate, subunit 1, domain 1"/>
    <property type="match status" value="1"/>
</dbReference>
<dbReference type="PROSITE" id="PS51278">
    <property type="entry name" value="GATASE_TYPE_2"/>
    <property type="match status" value="1"/>
</dbReference>
<dbReference type="PANTHER" id="PTHR45937">
    <property type="entry name" value="ASPARAGINE SYNTHETASE DOMAIN-CONTAINING PROTEIN 1"/>
    <property type="match status" value="1"/>
</dbReference>
<evidence type="ECO:0000256" key="4">
    <source>
        <dbReference type="SAM" id="MobiDB-lite"/>
    </source>
</evidence>
<keyword evidence="3" id="KW-0315">Glutamine amidotransferase</keyword>
<dbReference type="CDD" id="cd03766">
    <property type="entry name" value="Gn_AT_II_novel"/>
    <property type="match status" value="1"/>
</dbReference>
<sequence>MCGICCCLFVDNQSSRDSFQVISGSILPHLERRGPDHSGRNEVSVENENGTICLAFVSTVLHLRGRKTPQPLQDECGNILLWNGEIFGGLAVNESDNDTLVLLEYLSSHYPDMTPSQHILSTMAKVQGPWSFVYWQANEQKLWFGRDYFGRRSLLWHLPTDSNDVLAVTSVTERNSSATDKLHFEEVPADGLYCVDLLNNTREENTRKPLAIRKFEWSSKDADFQNSMFLSCPVLPFNKQMPSREDLRVIAETRQRIYLKDEEKLEENFTSEINNISSKDKNAKVEKIAVESEFSYLDNSKSIAGLSKSEIQDACPNCEERYEFRALENCTSTVNSRFSSPNRAPTRNVELNASDSLPFLASRGLSKLNDAEKSRHSFEETIPREATPSEAGDCKSIPQACCDRGLVETLWNSTFEALRDKFVTVLGEAVRKRVFNLPRIKSNSVSLGLQEASSSLTAKEKSSLETKDKDARVGILFSGGIDSMMIAALADRFVPLDEAIDLINVAFEQKPRSSNAQTRSGKKRKEKQSAKAAANIETTNFSVPDRLTGIAGLEELRRINPARQWNLIEVDVTLEELQQMRSRHVSHLVSPLNTVLDDSIGCALWFAARGTGHLRSSHMNCGLQDTLLVGNKEDIYTSQAKVLLVGMGADEQLGGYARHRTRFINEGWSGLIDEIEMEVKRISKRNLGRDDRCISDHGREARFPFLDEDVVSFLNSLPVWIKTDPALPRGTGEKVLLRQAARLLGLTSSSQLPKRAIQFGSRIAKMESNGEKGSETCSRLEF</sequence>
<evidence type="ECO:0000256" key="1">
    <source>
        <dbReference type="ARBA" id="ARBA00022605"/>
    </source>
</evidence>
<evidence type="ECO:0000313" key="6">
    <source>
        <dbReference type="EMBL" id="CAH3135093.1"/>
    </source>
</evidence>
<proteinExistence type="predicted"/>
<dbReference type="PANTHER" id="PTHR45937:SF1">
    <property type="entry name" value="ASPARAGINE SYNTHETASE DOMAIN-CONTAINING PROTEIN 1"/>
    <property type="match status" value="1"/>
</dbReference>
<dbReference type="Proteomes" id="UP001159405">
    <property type="component" value="Unassembled WGS sequence"/>
</dbReference>
<dbReference type="Pfam" id="PF00733">
    <property type="entry name" value="Asn_synthase"/>
    <property type="match status" value="2"/>
</dbReference>
<dbReference type="SUPFAM" id="SSF52402">
    <property type="entry name" value="Adenine nucleotide alpha hydrolases-like"/>
    <property type="match status" value="1"/>
</dbReference>
<comment type="caution">
    <text evidence="6">The sequence shown here is derived from an EMBL/GenBank/DDBJ whole genome shotgun (WGS) entry which is preliminary data.</text>
</comment>
<evidence type="ECO:0000259" key="5">
    <source>
        <dbReference type="PROSITE" id="PS51278"/>
    </source>
</evidence>
<dbReference type="InterPro" id="IPR017932">
    <property type="entry name" value="GATase_2_dom"/>
</dbReference>
<organism evidence="6 7">
    <name type="scientific">Porites lobata</name>
    <dbReference type="NCBI Taxonomy" id="104759"/>
    <lineage>
        <taxon>Eukaryota</taxon>
        <taxon>Metazoa</taxon>
        <taxon>Cnidaria</taxon>
        <taxon>Anthozoa</taxon>
        <taxon>Hexacorallia</taxon>
        <taxon>Scleractinia</taxon>
        <taxon>Fungiina</taxon>
        <taxon>Poritidae</taxon>
        <taxon>Porites</taxon>
    </lineage>
</organism>
<feature type="domain" description="Glutamine amidotransferase type-2" evidence="5">
    <location>
        <begin position="2"/>
        <end position="198"/>
    </location>
</feature>
<evidence type="ECO:0000313" key="7">
    <source>
        <dbReference type="Proteomes" id="UP001159405"/>
    </source>
</evidence>
<keyword evidence="2" id="KW-0061">Asparagine biosynthesis</keyword>
<feature type="region of interest" description="Disordered" evidence="4">
    <location>
        <begin position="511"/>
        <end position="533"/>
    </location>
</feature>
<reference evidence="6 7" key="1">
    <citation type="submission" date="2022-05" db="EMBL/GenBank/DDBJ databases">
        <authorList>
            <consortium name="Genoscope - CEA"/>
            <person name="William W."/>
        </authorList>
    </citation>
    <scope>NUCLEOTIDE SEQUENCE [LARGE SCALE GENOMIC DNA]</scope>
</reference>
<dbReference type="InterPro" id="IPR029055">
    <property type="entry name" value="Ntn_hydrolases_N"/>
</dbReference>
<dbReference type="InterPro" id="IPR014729">
    <property type="entry name" value="Rossmann-like_a/b/a_fold"/>
</dbReference>
<dbReference type="CDD" id="cd01991">
    <property type="entry name" value="Asn_synthase_B_C"/>
    <property type="match status" value="1"/>
</dbReference>
<evidence type="ECO:0000256" key="2">
    <source>
        <dbReference type="ARBA" id="ARBA00022888"/>
    </source>
</evidence>
<name>A0ABN8P612_9CNID</name>
<gene>
    <name evidence="6" type="ORF">PLOB_00037755</name>
</gene>
<dbReference type="InterPro" id="IPR001962">
    <property type="entry name" value="Asn_synthase"/>
</dbReference>
<keyword evidence="1" id="KW-0028">Amino-acid biosynthesis</keyword>
<keyword evidence="7" id="KW-1185">Reference proteome</keyword>